<evidence type="ECO:0000256" key="1">
    <source>
        <dbReference type="ARBA" id="ARBA00008714"/>
    </source>
</evidence>
<comment type="function">
    <text evidence="6">Destroys radicals which are normally produced within the cells and which are toxic to biological systems.</text>
</comment>
<comment type="catalytic activity">
    <reaction evidence="6">
        <text>2 superoxide + 2 H(+) = H2O2 + O2</text>
        <dbReference type="Rhea" id="RHEA:20696"/>
        <dbReference type="ChEBI" id="CHEBI:15378"/>
        <dbReference type="ChEBI" id="CHEBI:15379"/>
        <dbReference type="ChEBI" id="CHEBI:16240"/>
        <dbReference type="ChEBI" id="CHEBI:18421"/>
        <dbReference type="EC" id="1.15.1.1"/>
    </reaction>
</comment>
<evidence type="ECO:0000256" key="3">
    <source>
        <dbReference type="ARBA" id="ARBA00022723"/>
    </source>
</evidence>
<dbReference type="PIRSF" id="PIRSF000349">
    <property type="entry name" value="SODismutase"/>
    <property type="match status" value="1"/>
</dbReference>
<evidence type="ECO:0000259" key="8">
    <source>
        <dbReference type="Pfam" id="PF02777"/>
    </source>
</evidence>
<evidence type="ECO:0000313" key="9">
    <source>
        <dbReference type="EMBL" id="WNY24123.1"/>
    </source>
</evidence>
<keyword evidence="3 5" id="KW-0479">Metal-binding</keyword>
<keyword evidence="10" id="KW-1185">Reference proteome</keyword>
<evidence type="ECO:0000256" key="4">
    <source>
        <dbReference type="ARBA" id="ARBA00023002"/>
    </source>
</evidence>
<dbReference type="Proteomes" id="UP001302978">
    <property type="component" value="Chromosome"/>
</dbReference>
<evidence type="ECO:0000256" key="6">
    <source>
        <dbReference type="RuleBase" id="RU000414"/>
    </source>
</evidence>
<dbReference type="InterPro" id="IPR001189">
    <property type="entry name" value="Mn/Fe_SOD"/>
</dbReference>
<dbReference type="Gene3D" id="1.10.287.990">
    <property type="entry name" value="Fe,Mn superoxide dismutase (SOD) domain"/>
    <property type="match status" value="1"/>
</dbReference>
<dbReference type="Gene3D" id="3.55.40.20">
    <property type="entry name" value="Iron/manganese superoxide dismutase, C-terminal domain"/>
    <property type="match status" value="1"/>
</dbReference>
<protein>
    <recommendedName>
        <fullName evidence="2 6">Superoxide dismutase</fullName>
        <ecNumber evidence="2 6">1.15.1.1</ecNumber>
    </recommendedName>
</protein>
<dbReference type="Pfam" id="PF02777">
    <property type="entry name" value="Sod_Fe_C"/>
    <property type="match status" value="1"/>
</dbReference>
<dbReference type="EC" id="1.15.1.1" evidence="2 6"/>
<sequence length="194" mass="22168">MAVTYIELPYEADALEPVITKNTIEFHYGKHLKTYVDKTNELIKGTEFEKMDLEDIVKKADGALFNNAGQVLNHNLYFMQFAPQGSGKPHGKLAKAIDDTFGSFEEFTKQFEAAGVGLFGSGWVFLAKDKDGKLTIEKGQNAENPITKGMKTVLVIDVWEHAYYLDYQNRRADYLKLVWNIIDWNEAEKRFESK</sequence>
<dbReference type="AlphaFoldDB" id="A0AA96V329"/>
<dbReference type="PRINTS" id="PR01703">
    <property type="entry name" value="MNSODISMTASE"/>
</dbReference>
<dbReference type="InterPro" id="IPR036314">
    <property type="entry name" value="SOD_C_sf"/>
</dbReference>
<dbReference type="InterPro" id="IPR036324">
    <property type="entry name" value="Mn/Fe_SOD_N_sf"/>
</dbReference>
<feature type="binding site" evidence="5">
    <location>
        <position position="27"/>
    </location>
    <ligand>
        <name>Mn(2+)</name>
        <dbReference type="ChEBI" id="CHEBI:29035"/>
    </ligand>
</feature>
<dbReference type="SUPFAM" id="SSF54719">
    <property type="entry name" value="Fe,Mn superoxide dismutase (SOD), C-terminal domain"/>
    <property type="match status" value="1"/>
</dbReference>
<dbReference type="FunFam" id="3.55.40.20:FF:000001">
    <property type="entry name" value="Superoxide dismutase"/>
    <property type="match status" value="1"/>
</dbReference>
<dbReference type="InterPro" id="IPR019833">
    <property type="entry name" value="Mn/Fe_SOD_BS"/>
</dbReference>
<dbReference type="RefSeq" id="WP_316557297.1">
    <property type="nucleotide sequence ID" value="NZ_CP131059.1"/>
</dbReference>
<evidence type="ECO:0000259" key="7">
    <source>
        <dbReference type="Pfam" id="PF00081"/>
    </source>
</evidence>
<gene>
    <name evidence="9" type="primary">sodB</name>
    <name evidence="9" type="ORF">MmiHf6_14520</name>
</gene>
<dbReference type="Pfam" id="PF00081">
    <property type="entry name" value="Sod_Fe_N"/>
    <property type="match status" value="1"/>
</dbReference>
<evidence type="ECO:0000313" key="10">
    <source>
        <dbReference type="Proteomes" id="UP001302978"/>
    </source>
</evidence>
<evidence type="ECO:0000256" key="5">
    <source>
        <dbReference type="PIRSR" id="PIRSR000349-1"/>
    </source>
</evidence>
<dbReference type="InterPro" id="IPR019831">
    <property type="entry name" value="Mn/Fe_SOD_N"/>
</dbReference>
<dbReference type="EMBL" id="CP131059">
    <property type="protein sequence ID" value="WNY24123.1"/>
    <property type="molecule type" value="Genomic_DNA"/>
</dbReference>
<dbReference type="GeneID" id="85196048"/>
<feature type="binding site" evidence="5">
    <location>
        <position position="161"/>
    </location>
    <ligand>
        <name>Mn(2+)</name>
        <dbReference type="ChEBI" id="CHEBI:29035"/>
    </ligand>
</feature>
<name>A0AA96V329_9EURY</name>
<evidence type="ECO:0000256" key="2">
    <source>
        <dbReference type="ARBA" id="ARBA00012682"/>
    </source>
</evidence>
<dbReference type="PROSITE" id="PS00088">
    <property type="entry name" value="SOD_MN"/>
    <property type="match status" value="1"/>
</dbReference>
<proteinExistence type="inferred from homology"/>
<reference evidence="9 10" key="1">
    <citation type="submission" date="2023-07" db="EMBL/GenBank/DDBJ databases">
        <title>Closed genoem sequence of Methanomicrococcus sp. Hf6.</title>
        <authorList>
            <person name="Poehlein A."/>
            <person name="Protasov E."/>
            <person name="Platt K."/>
            <person name="Reeh H."/>
            <person name="Daniel R."/>
            <person name="Brune A."/>
        </authorList>
    </citation>
    <scope>NUCLEOTIDE SEQUENCE [LARGE SCALE GENOMIC DNA]</scope>
    <source>
        <strain evidence="9 10">Hf6</strain>
    </source>
</reference>
<accession>A0AA96V329</accession>
<feature type="domain" description="Manganese/iron superoxide dismutase N-terminal" evidence="7">
    <location>
        <begin position="5"/>
        <end position="81"/>
    </location>
</feature>
<feature type="binding site" evidence="5">
    <location>
        <position position="74"/>
    </location>
    <ligand>
        <name>Mn(2+)</name>
        <dbReference type="ChEBI" id="CHEBI:29035"/>
    </ligand>
</feature>
<organism evidence="9 10">
    <name type="scientific">Methanimicrococcus hongohii</name>
    <dbReference type="NCBI Taxonomy" id="3028295"/>
    <lineage>
        <taxon>Archaea</taxon>
        <taxon>Methanobacteriati</taxon>
        <taxon>Methanobacteriota</taxon>
        <taxon>Stenosarchaea group</taxon>
        <taxon>Methanomicrobia</taxon>
        <taxon>Methanosarcinales</taxon>
        <taxon>Methanosarcinaceae</taxon>
        <taxon>Methanimicrococcus</taxon>
    </lineage>
</organism>
<feature type="domain" description="Manganese/iron superoxide dismutase C-terminal" evidence="8">
    <location>
        <begin position="89"/>
        <end position="190"/>
    </location>
</feature>
<keyword evidence="4 6" id="KW-0560">Oxidoreductase</keyword>
<dbReference type="SUPFAM" id="SSF46609">
    <property type="entry name" value="Fe,Mn superoxide dismutase (SOD), N-terminal domain"/>
    <property type="match status" value="1"/>
</dbReference>
<feature type="binding site" evidence="5">
    <location>
        <position position="157"/>
    </location>
    <ligand>
        <name>Mn(2+)</name>
        <dbReference type="ChEBI" id="CHEBI:29035"/>
    </ligand>
</feature>
<dbReference type="PANTHER" id="PTHR42769:SF3">
    <property type="entry name" value="SUPEROXIDE DISMUTASE [FE] 2, CHLOROPLASTIC"/>
    <property type="match status" value="1"/>
</dbReference>
<dbReference type="InterPro" id="IPR019832">
    <property type="entry name" value="Mn/Fe_SOD_C"/>
</dbReference>
<dbReference type="KEGG" id="mehf:MmiHf6_14520"/>
<comment type="similarity">
    <text evidence="1 6">Belongs to the iron/manganese superoxide dismutase family.</text>
</comment>
<dbReference type="GO" id="GO:0004784">
    <property type="term" value="F:superoxide dismutase activity"/>
    <property type="evidence" value="ECO:0007669"/>
    <property type="project" value="UniProtKB-EC"/>
</dbReference>
<dbReference type="PANTHER" id="PTHR42769">
    <property type="entry name" value="SUPEROXIDE DISMUTASE"/>
    <property type="match status" value="1"/>
</dbReference>
<dbReference type="GO" id="GO:0046872">
    <property type="term" value="F:metal ion binding"/>
    <property type="evidence" value="ECO:0007669"/>
    <property type="project" value="UniProtKB-KW"/>
</dbReference>